<sequence>MEPDNFTVTDLSQLLIIKAFKFLEKNIYQEDYQMIKIETLENSVLEKIKTYRYDQILEKHEGPECWHSIIEYQEPEFMEINGKSVLLPINRKHHKNISILRVLTDEKEKTLTIFLKDITFVENPDDETFFAGFLAICEKVPDETFYIAIVYHEWFIIDEHITT</sequence>
<evidence type="ECO:0000313" key="2">
    <source>
        <dbReference type="Proteomes" id="UP000189670"/>
    </source>
</evidence>
<dbReference type="EMBL" id="ATBP01001589">
    <property type="protein sequence ID" value="ETR67046.1"/>
    <property type="molecule type" value="Genomic_DNA"/>
</dbReference>
<dbReference type="AlphaFoldDB" id="A0A1V1NX22"/>
<name>A0A1V1NX22_9BACT</name>
<evidence type="ECO:0000313" key="1">
    <source>
        <dbReference type="EMBL" id="ETR67046.1"/>
    </source>
</evidence>
<comment type="caution">
    <text evidence="1">The sequence shown here is derived from an EMBL/GenBank/DDBJ whole genome shotgun (WGS) entry which is preliminary data.</text>
</comment>
<gene>
    <name evidence="1" type="ORF">OMM_05351</name>
</gene>
<proteinExistence type="predicted"/>
<dbReference type="Proteomes" id="UP000189670">
    <property type="component" value="Unassembled WGS sequence"/>
</dbReference>
<accession>A0A1V1NX22</accession>
<protein>
    <submittedName>
        <fullName evidence="1">Uncharacterized protein</fullName>
    </submittedName>
</protein>
<reference evidence="2" key="1">
    <citation type="submission" date="2012-11" db="EMBL/GenBank/DDBJ databases">
        <authorList>
            <person name="Lucero-Rivera Y.E."/>
            <person name="Tovar-Ramirez D."/>
        </authorList>
    </citation>
    <scope>NUCLEOTIDE SEQUENCE [LARGE SCALE GENOMIC DNA]</scope>
    <source>
        <strain evidence="2">Araruama</strain>
    </source>
</reference>
<organism evidence="1 2">
    <name type="scientific">Candidatus Magnetoglobus multicellularis str. Araruama</name>
    <dbReference type="NCBI Taxonomy" id="890399"/>
    <lineage>
        <taxon>Bacteria</taxon>
        <taxon>Pseudomonadati</taxon>
        <taxon>Thermodesulfobacteriota</taxon>
        <taxon>Desulfobacteria</taxon>
        <taxon>Desulfobacterales</taxon>
        <taxon>Desulfobacteraceae</taxon>
        <taxon>Candidatus Magnetoglobus</taxon>
    </lineage>
</organism>